<evidence type="ECO:0000313" key="10">
    <source>
        <dbReference type="EMBL" id="SPQ96354.1"/>
    </source>
</evidence>
<organism evidence="10 11">
    <name type="scientific">Plasmodiophora brassicae</name>
    <name type="common">Clubroot disease agent</name>
    <dbReference type="NCBI Taxonomy" id="37360"/>
    <lineage>
        <taxon>Eukaryota</taxon>
        <taxon>Sar</taxon>
        <taxon>Rhizaria</taxon>
        <taxon>Endomyxa</taxon>
        <taxon>Phytomyxea</taxon>
        <taxon>Plasmodiophorida</taxon>
        <taxon>Plasmodiophoridae</taxon>
        <taxon>Plasmodiophora</taxon>
    </lineage>
</organism>
<keyword evidence="1 5" id="KW-0479">Metal-binding</keyword>
<keyword evidence="7" id="KW-0732">Signal</keyword>
<evidence type="ECO:0000313" key="11">
    <source>
        <dbReference type="Proteomes" id="UP000290189"/>
    </source>
</evidence>
<dbReference type="GO" id="GO:0005506">
    <property type="term" value="F:iron ion binding"/>
    <property type="evidence" value="ECO:0007669"/>
    <property type="project" value="UniProtKB-UniRule"/>
</dbReference>
<dbReference type="InterPro" id="IPR000061">
    <property type="entry name" value="Surp"/>
</dbReference>
<dbReference type="GO" id="GO:0032453">
    <property type="term" value="F:histone H3K4 demethylase activity"/>
    <property type="evidence" value="ECO:0007669"/>
    <property type="project" value="TreeGrafter"/>
</dbReference>
<comment type="cofactor">
    <cofactor evidence="5">
        <name>Fe(2+)</name>
        <dbReference type="ChEBI" id="CHEBI:29033"/>
    </cofactor>
    <text evidence="5">Binds 1 Fe(2+) ion per subunit.</text>
</comment>
<comment type="similarity">
    <text evidence="5">Belongs to the ROX family.</text>
</comment>
<keyword evidence="4 5" id="KW-0804">Transcription</keyword>
<evidence type="ECO:0000256" key="1">
    <source>
        <dbReference type="ARBA" id="ARBA00022723"/>
    </source>
</evidence>
<keyword evidence="6" id="KW-0472">Membrane</keyword>
<dbReference type="SUPFAM" id="SSF51197">
    <property type="entry name" value="Clavaminate synthase-like"/>
    <property type="match status" value="1"/>
</dbReference>
<feature type="chain" id="PRO_5018325114" description="Bifunctional lysine-specific demethylase and histidyl-hydroxylase" evidence="7">
    <location>
        <begin position="33"/>
        <end position="872"/>
    </location>
</feature>
<keyword evidence="5" id="KW-0223">Dioxygenase</keyword>
<dbReference type="SUPFAM" id="SSF109905">
    <property type="entry name" value="Surp module (SWAP domain)"/>
    <property type="match status" value="1"/>
</dbReference>
<dbReference type="InterPro" id="IPR003347">
    <property type="entry name" value="JmjC_dom"/>
</dbReference>
<comment type="subcellular location">
    <subcellularLocation>
        <location evidence="5">Nucleus</location>
    </subcellularLocation>
</comment>
<dbReference type="GO" id="GO:0005730">
    <property type="term" value="C:nucleolus"/>
    <property type="evidence" value="ECO:0007669"/>
    <property type="project" value="TreeGrafter"/>
</dbReference>
<dbReference type="GO" id="GO:0003723">
    <property type="term" value="F:RNA binding"/>
    <property type="evidence" value="ECO:0007669"/>
    <property type="project" value="InterPro"/>
</dbReference>
<feature type="domain" description="JmjC" evidence="9">
    <location>
        <begin position="180"/>
        <end position="324"/>
    </location>
</feature>
<dbReference type="PROSITE" id="PS50128">
    <property type="entry name" value="SURP"/>
    <property type="match status" value="1"/>
</dbReference>
<dbReference type="Pfam" id="PF09750">
    <property type="entry name" value="DRY_EERY"/>
    <property type="match status" value="1"/>
</dbReference>
<dbReference type="InterPro" id="IPR035967">
    <property type="entry name" value="SWAP/Surp_sf"/>
</dbReference>
<evidence type="ECO:0000259" key="9">
    <source>
        <dbReference type="PROSITE" id="PS51184"/>
    </source>
</evidence>
<dbReference type="InterPro" id="IPR039994">
    <property type="entry name" value="NO66-like"/>
</dbReference>
<proteinExistence type="inferred from homology"/>
<keyword evidence="6" id="KW-0812">Transmembrane</keyword>
<keyword evidence="10" id="KW-0496">Mitochondrion</keyword>
<geneLocation type="mitochondrion" evidence="10"/>
<feature type="signal peptide" evidence="7">
    <location>
        <begin position="1"/>
        <end position="32"/>
    </location>
</feature>
<dbReference type="PROSITE" id="PS51184">
    <property type="entry name" value="JMJC"/>
    <property type="match status" value="1"/>
</dbReference>
<keyword evidence="5" id="KW-0539">Nucleus</keyword>
<dbReference type="Pfam" id="PF08007">
    <property type="entry name" value="JmjC_2"/>
    <property type="match status" value="1"/>
</dbReference>
<keyword evidence="5" id="KW-0560">Oxidoreductase</keyword>
<accession>A0A3P3Y8C2</accession>
<dbReference type="Gene3D" id="2.60.120.650">
    <property type="entry name" value="Cupin"/>
    <property type="match status" value="1"/>
</dbReference>
<dbReference type="AlphaFoldDB" id="A0A3P3Y8C2"/>
<evidence type="ECO:0000256" key="6">
    <source>
        <dbReference type="SAM" id="Phobius"/>
    </source>
</evidence>
<dbReference type="SMART" id="SM00648">
    <property type="entry name" value="SWAP"/>
    <property type="match status" value="1"/>
</dbReference>
<evidence type="ECO:0000256" key="2">
    <source>
        <dbReference type="ARBA" id="ARBA00023004"/>
    </source>
</evidence>
<dbReference type="PANTHER" id="PTHR13096">
    <property type="entry name" value="MINA53 MYC INDUCED NUCLEAR ANTIGEN"/>
    <property type="match status" value="1"/>
</dbReference>
<keyword evidence="2 5" id="KW-0408">Iron</keyword>
<keyword evidence="6" id="KW-1133">Transmembrane helix</keyword>
<dbReference type="Gene3D" id="1.10.10.790">
    <property type="entry name" value="Surp module"/>
    <property type="match status" value="1"/>
</dbReference>
<evidence type="ECO:0000256" key="4">
    <source>
        <dbReference type="ARBA" id="ARBA00023163"/>
    </source>
</evidence>
<dbReference type="Pfam" id="PF01805">
    <property type="entry name" value="Surp"/>
    <property type="match status" value="1"/>
</dbReference>
<name>A0A3P3Y8C2_PLABS</name>
<sequence length="872" mass="97899">MCARRTSTPSLRSRMALAGGVLLLSCCVSVASLSPYTCQTAQCYLLDPVPADGRRFRLLDDDVVGSSFQSSVYVKRSDGSHWETTLLQTSEMEAFLNVSVALRPEDVSSGAICRAGDESGSDVLAGVDTDMVSGVDFLMSRRTRLKDGEYWSTMLPIPVPDFTSIYKAFSLGGFTLIVNRAHRRWRPIASICELVGRTIASFPINANLYLTPKLAQGFEAHQDWMEVIVIQLEGMKHWRLYPDFPSVRLPFPEMIVKPSSSSLTKERALDLTLSPGDVLYIPAGVVHEASTGTTDTISLHVTIGIEIHPVDTWLGLMLSAVRFMSNAMSRPTLLCLALYEVAVRPESAPLRRAIPHGDWIAGQHSMVFSYFKDLLTDTLADVAIERALLIRRDTVNAQVVTCLEPWPTCDDSVSCNDDFESDKQTLRSITAISFNDVTSSYVESARHRQRSKSAQTNRELERVAERLSLYVESKVQPKAELYTSSGPLVDSRKPAGRVRSISEAHGIRRVGAEGHASDDDVDVVVADEQVRDGFCVVGRPVRLVPPTDDADSFKLVMSERYLLPVSGNDEELADRYDARHLLDTSVLVAIDRFNADRPRVPADSEEESIYVQDGPGDIVMTEADIDQLQTERYIDLLIHKRARQEVNQGFDDAMRAFKRRQTVEEHRATNSERFRPSFIVPSHITTLPESLEVHSLIEKTAKFARTNVPQAEVLLKIRQDHNPKFRFLLADDNLNPYYEYLKKTGVVHDPSSCRRLHLPAGRNDQRLPERDADWVEGTEFVCARQSCDYLSWAPMATMASWFNYRRRLLLLLLIGVAVLAISARISDMSFWIGWSTIAIFIFMVLLIDIMFFDSSSFIYEPNYAAWQAKSSL</sequence>
<dbReference type="PROSITE" id="PS51257">
    <property type="entry name" value="PROKAR_LIPOPROTEIN"/>
    <property type="match status" value="1"/>
</dbReference>
<evidence type="ECO:0000256" key="3">
    <source>
        <dbReference type="ARBA" id="ARBA00023015"/>
    </source>
</evidence>
<dbReference type="EMBL" id="OVEO01000005">
    <property type="protein sequence ID" value="SPQ96354.1"/>
    <property type="molecule type" value="Genomic_DNA"/>
</dbReference>
<dbReference type="InterPro" id="IPR019147">
    <property type="entry name" value="SWAP_N_domain"/>
</dbReference>
<comment type="function">
    <text evidence="5">Oxygenase that can act as both a histone lysine demethylase and a ribosomal histidine hydroxylase.</text>
</comment>
<evidence type="ECO:0000256" key="7">
    <source>
        <dbReference type="SAM" id="SignalP"/>
    </source>
</evidence>
<feature type="transmembrane region" description="Helical" evidence="6">
    <location>
        <begin position="831"/>
        <end position="852"/>
    </location>
</feature>
<dbReference type="EC" id="1.14.11.-" evidence="5"/>
<reference evidence="10 11" key="1">
    <citation type="submission" date="2018-03" db="EMBL/GenBank/DDBJ databases">
        <authorList>
            <person name="Fogelqvist J."/>
        </authorList>
    </citation>
    <scope>NUCLEOTIDE SEQUENCE [LARGE SCALE GENOMIC DNA]</scope>
</reference>
<feature type="transmembrane region" description="Helical" evidence="6">
    <location>
        <begin position="808"/>
        <end position="825"/>
    </location>
</feature>
<protein>
    <recommendedName>
        <fullName evidence="5">Bifunctional lysine-specific demethylase and histidyl-hydroxylase</fullName>
        <ecNumber evidence="5">1.14.11.-</ecNumber>
    </recommendedName>
</protein>
<evidence type="ECO:0000259" key="8">
    <source>
        <dbReference type="PROSITE" id="PS50128"/>
    </source>
</evidence>
<dbReference type="Proteomes" id="UP000290189">
    <property type="component" value="Unassembled WGS sequence"/>
</dbReference>
<evidence type="ECO:0000256" key="5">
    <source>
        <dbReference type="RuleBase" id="RU366061"/>
    </source>
</evidence>
<gene>
    <name evidence="10" type="ORF">PLBR_LOCUS3569</name>
</gene>
<dbReference type="GO" id="GO:0006396">
    <property type="term" value="P:RNA processing"/>
    <property type="evidence" value="ECO:0007669"/>
    <property type="project" value="InterPro"/>
</dbReference>
<dbReference type="PANTHER" id="PTHR13096:SF9">
    <property type="entry name" value="BIFUNCTIONAL LYSINE-SPECIFIC DEMETHYLASE AND HISTIDYL-HYDROXYLASE"/>
    <property type="match status" value="1"/>
</dbReference>
<dbReference type="GO" id="GO:0051864">
    <property type="term" value="F:histone H3K36 demethylase activity"/>
    <property type="evidence" value="ECO:0007669"/>
    <property type="project" value="TreeGrafter"/>
</dbReference>
<feature type="domain" description="SURP motif" evidence="8">
    <location>
        <begin position="696"/>
        <end position="738"/>
    </location>
</feature>
<keyword evidence="3 5" id="KW-0805">Transcription regulation</keyword>